<accession>A0ABP1PSV8</accession>
<evidence type="ECO:0000313" key="1">
    <source>
        <dbReference type="EMBL" id="CAL8072929.1"/>
    </source>
</evidence>
<proteinExistence type="predicted"/>
<dbReference type="Proteomes" id="UP001642540">
    <property type="component" value="Unassembled WGS sequence"/>
</dbReference>
<sequence length="85" mass="9941">MSKVSLYFKWRKSKSKENIDVSPSRKYQRSQSLDPESLHKTGLREFILKKHGSSNSWTPQVQSAMIVYPWLVVRVVVRMPMLSLC</sequence>
<keyword evidence="2" id="KW-1185">Reference proteome</keyword>
<organism evidence="1 2">
    <name type="scientific">Orchesella dallaii</name>
    <dbReference type="NCBI Taxonomy" id="48710"/>
    <lineage>
        <taxon>Eukaryota</taxon>
        <taxon>Metazoa</taxon>
        <taxon>Ecdysozoa</taxon>
        <taxon>Arthropoda</taxon>
        <taxon>Hexapoda</taxon>
        <taxon>Collembola</taxon>
        <taxon>Entomobryomorpha</taxon>
        <taxon>Entomobryoidea</taxon>
        <taxon>Orchesellidae</taxon>
        <taxon>Orchesellinae</taxon>
        <taxon>Orchesella</taxon>
    </lineage>
</organism>
<dbReference type="EMBL" id="CAXLJM020000007">
    <property type="protein sequence ID" value="CAL8072929.1"/>
    <property type="molecule type" value="Genomic_DNA"/>
</dbReference>
<gene>
    <name evidence="1" type="ORF">ODALV1_LOCUS2402</name>
</gene>
<reference evidence="1 2" key="1">
    <citation type="submission" date="2024-08" db="EMBL/GenBank/DDBJ databases">
        <authorList>
            <person name="Cucini C."/>
            <person name="Frati F."/>
        </authorList>
    </citation>
    <scope>NUCLEOTIDE SEQUENCE [LARGE SCALE GENOMIC DNA]</scope>
</reference>
<evidence type="ECO:0000313" key="2">
    <source>
        <dbReference type="Proteomes" id="UP001642540"/>
    </source>
</evidence>
<protein>
    <submittedName>
        <fullName evidence="1">Uncharacterized protein</fullName>
    </submittedName>
</protein>
<name>A0ABP1PSV8_9HEXA</name>
<comment type="caution">
    <text evidence="1">The sequence shown here is derived from an EMBL/GenBank/DDBJ whole genome shotgun (WGS) entry which is preliminary data.</text>
</comment>